<dbReference type="Pfam" id="PF00456">
    <property type="entry name" value="Transketolase_N"/>
    <property type="match status" value="1"/>
</dbReference>
<evidence type="ECO:0000313" key="6">
    <source>
        <dbReference type="EMBL" id="CAG35404.1"/>
    </source>
</evidence>
<dbReference type="PANTHER" id="PTHR43825">
    <property type="entry name" value="PYRUVATE DEHYDROGENASE E1 COMPONENT"/>
    <property type="match status" value="1"/>
</dbReference>
<dbReference type="InterPro" id="IPR051157">
    <property type="entry name" value="PDH/Transketolase"/>
</dbReference>
<dbReference type="eggNOG" id="COG0021">
    <property type="taxonomic scope" value="Bacteria"/>
</dbReference>
<dbReference type="AlphaFoldDB" id="Q6AQG9"/>
<comment type="cofactor">
    <cofactor evidence="3">
        <name>thiamine diphosphate</name>
        <dbReference type="ChEBI" id="CHEBI:58937"/>
    </cofactor>
</comment>
<dbReference type="InterPro" id="IPR005475">
    <property type="entry name" value="Transketolase-like_Pyr-bd"/>
</dbReference>
<reference evidence="7" key="1">
    <citation type="journal article" date="2004" name="Environ. Microbiol.">
        <title>The genome of Desulfotalea psychrophila, a sulfate-reducing bacterium from permanently cold Arctic sediments.</title>
        <authorList>
            <person name="Rabus R."/>
            <person name="Ruepp A."/>
            <person name="Frickey T."/>
            <person name="Rattei T."/>
            <person name="Fartmann B."/>
            <person name="Stark M."/>
            <person name="Bauer M."/>
            <person name="Zibat A."/>
            <person name="Lombardot T."/>
            <person name="Becker I."/>
            <person name="Amann J."/>
            <person name="Gellner K."/>
            <person name="Teeling H."/>
            <person name="Leuschner W.D."/>
            <person name="Gloeckner F.-O."/>
            <person name="Lupas A.N."/>
            <person name="Amann R."/>
            <person name="Klenk H.-P."/>
        </authorList>
    </citation>
    <scope>NUCLEOTIDE SEQUENCE [LARGE SCALE GENOMIC DNA]</scope>
    <source>
        <strain evidence="7">DSM 12343 / LSv54</strain>
    </source>
</reference>
<keyword evidence="7" id="KW-1185">Reference proteome</keyword>
<dbReference type="InterPro" id="IPR029061">
    <property type="entry name" value="THDP-binding"/>
</dbReference>
<accession>Q6AQG9</accession>
<dbReference type="STRING" id="177439.DP0675"/>
<dbReference type="SUPFAM" id="SSF52518">
    <property type="entry name" value="Thiamin diphosphate-binding fold (THDP-binding)"/>
    <property type="match status" value="2"/>
</dbReference>
<dbReference type="Pfam" id="PF02780">
    <property type="entry name" value="Transketolase_C"/>
    <property type="match status" value="1"/>
</dbReference>
<dbReference type="Gene3D" id="3.40.50.970">
    <property type="match status" value="2"/>
</dbReference>
<organism evidence="6 7">
    <name type="scientific">Desulfotalea psychrophila (strain LSv54 / DSM 12343)</name>
    <dbReference type="NCBI Taxonomy" id="177439"/>
    <lineage>
        <taxon>Bacteria</taxon>
        <taxon>Pseudomonadati</taxon>
        <taxon>Thermodesulfobacteriota</taxon>
        <taxon>Desulfobulbia</taxon>
        <taxon>Desulfobulbales</taxon>
        <taxon>Desulfocapsaceae</taxon>
        <taxon>Desulfotalea</taxon>
    </lineage>
</organism>
<comment type="similarity">
    <text evidence="4">Belongs to the transketolase family.</text>
</comment>
<evidence type="ECO:0000313" key="7">
    <source>
        <dbReference type="Proteomes" id="UP000000602"/>
    </source>
</evidence>
<dbReference type="SMART" id="SM00861">
    <property type="entry name" value="Transket_pyr"/>
    <property type="match status" value="1"/>
</dbReference>
<evidence type="ECO:0000256" key="1">
    <source>
        <dbReference type="ARBA" id="ARBA00001936"/>
    </source>
</evidence>
<dbReference type="InterPro" id="IPR033248">
    <property type="entry name" value="Transketolase_C"/>
</dbReference>
<dbReference type="InterPro" id="IPR005474">
    <property type="entry name" value="Transketolase_N"/>
</dbReference>
<dbReference type="KEGG" id="dps:DP0675"/>
<gene>
    <name evidence="6" type="ordered locus">DP0675</name>
</gene>
<dbReference type="Pfam" id="PF02779">
    <property type="entry name" value="Transket_pyr"/>
    <property type="match status" value="1"/>
</dbReference>
<evidence type="ECO:0000256" key="2">
    <source>
        <dbReference type="ARBA" id="ARBA00001946"/>
    </source>
</evidence>
<evidence type="ECO:0000259" key="5">
    <source>
        <dbReference type="SMART" id="SM00861"/>
    </source>
</evidence>
<dbReference type="EMBL" id="CR522870">
    <property type="protein sequence ID" value="CAG35404.1"/>
    <property type="molecule type" value="Genomic_DNA"/>
</dbReference>
<dbReference type="SUPFAM" id="SSF52922">
    <property type="entry name" value="TK C-terminal domain-like"/>
    <property type="match status" value="1"/>
</dbReference>
<dbReference type="Proteomes" id="UP000000602">
    <property type="component" value="Chromosome"/>
</dbReference>
<proteinExistence type="inferred from homology"/>
<dbReference type="PANTHER" id="PTHR43825:SF1">
    <property type="entry name" value="TRANSKETOLASE-LIKE PYRIMIDINE-BINDING DOMAIN-CONTAINING PROTEIN"/>
    <property type="match status" value="1"/>
</dbReference>
<evidence type="ECO:0000256" key="3">
    <source>
        <dbReference type="ARBA" id="ARBA00001964"/>
    </source>
</evidence>
<dbReference type="Gene3D" id="3.40.50.920">
    <property type="match status" value="1"/>
</dbReference>
<comment type="cofactor">
    <cofactor evidence="2">
        <name>Mg(2+)</name>
        <dbReference type="ChEBI" id="CHEBI:18420"/>
    </cofactor>
</comment>
<dbReference type="GO" id="GO:0005737">
    <property type="term" value="C:cytoplasm"/>
    <property type="evidence" value="ECO:0007669"/>
    <property type="project" value="UniProtKB-ARBA"/>
</dbReference>
<comment type="cofactor">
    <cofactor evidence="1">
        <name>Mn(2+)</name>
        <dbReference type="ChEBI" id="CHEBI:29035"/>
    </cofactor>
</comment>
<dbReference type="HOGENOM" id="CLU_028734_0_0_7"/>
<dbReference type="InterPro" id="IPR009014">
    <property type="entry name" value="Transketo_C/PFOR_II"/>
</dbReference>
<feature type="domain" description="Transketolase-like pyrimidine-binding" evidence="5">
    <location>
        <begin position="326"/>
        <end position="497"/>
    </location>
</feature>
<evidence type="ECO:0000256" key="4">
    <source>
        <dbReference type="ARBA" id="ARBA00007131"/>
    </source>
</evidence>
<name>Q6AQG9_DESPS</name>
<protein>
    <submittedName>
        <fullName evidence="6">Related to transketolase</fullName>
    </submittedName>
</protein>
<sequence>MCGVWKRHHFFGDIMDFPIDLKEYTPLKFDLGQTEMTDEQRQTLKKNIDVVRDGLVFFTALANVKSLGGHTGGAFDIVPELLIVDGFMKGSDSIVPVYYDEAGHRVAIQYMMSVLNGYNDAEALFHYREFGKGFYGHPERDERDGIFFSSGRLGHMWSHVNGVAEFDRDKTLVMFGSDGSQMEGDDAEAARYAVARNLNVKLFIDDNNVTIAGHPSEYMKGYDLNKTLSGHGLTVSEGDGEELDGLFARIQQAFTQSGPVAVINKRPMAVGVKGIHGLPKGHDVIPVDMAVEYLTARGQNEAVSYLQNFKTEKTKRSYLGSSPETAKSRDEFGKIVCGLLDEMKEPEKRVLVVDSDLEGSCGLHHIRKNHPEVYVSAGIMERNNYSVAAGFGSEAGRQGIFGTFSAFLEMLISEITMARLNRANVLAHFSHAGVDEMADNTCHFGINNFFADNALAEDDNTRLYFPADALQMKAILQRIFHDMGLRFVFSTRSATPFLLSESGEKIYGEGYSFEPGEDEIIREGKDGYIVTYGEMTYRCLDAIEQLKAEGIEVGLINKPTLNVVDEEMIAKVGASPLVLVVESQNTKTGLGSRYGSWLLERGFAPKYSLLGTSRPGQGGISEQLDFQGIDVDGIKAKIKAML</sequence>